<proteinExistence type="inferred from homology"/>
<dbReference type="OrthoDB" id="1658288at2759"/>
<feature type="compositionally biased region" description="Polar residues" evidence="8">
    <location>
        <begin position="1"/>
        <end position="13"/>
    </location>
</feature>
<evidence type="ECO:0000256" key="8">
    <source>
        <dbReference type="SAM" id="MobiDB-lite"/>
    </source>
</evidence>
<keyword evidence="6" id="KW-0496">Mitochondrion</keyword>
<reference evidence="11" key="1">
    <citation type="journal article" date="2015" name="Genome Announc.">
        <title>Draft whole-genome sequence of the biocontrol agent Trichoderma harzianum T6776.</title>
        <authorList>
            <person name="Baroncelli R."/>
            <person name="Piaggeschi G."/>
            <person name="Fiorini L."/>
            <person name="Bertolini E."/>
            <person name="Zapparata A."/>
            <person name="Pe M.E."/>
            <person name="Sarrocco S."/>
            <person name="Vannacci G."/>
        </authorList>
    </citation>
    <scope>NUCLEOTIDE SEQUENCE [LARGE SCALE GENOMIC DNA]</scope>
    <source>
        <strain evidence="11">T6776</strain>
    </source>
</reference>
<gene>
    <name evidence="10" type="ORF">THAR02_11033</name>
</gene>
<dbReference type="InterPro" id="IPR007751">
    <property type="entry name" value="DUF676_lipase-like"/>
</dbReference>
<feature type="region of interest" description="Disordered" evidence="8">
    <location>
        <begin position="1"/>
        <end position="27"/>
    </location>
</feature>
<protein>
    <recommendedName>
        <fullName evidence="9">DUF676 domain-containing protein</fullName>
    </recommendedName>
</protein>
<dbReference type="Proteomes" id="UP000034112">
    <property type="component" value="Unassembled WGS sequence"/>
</dbReference>
<evidence type="ECO:0000313" key="11">
    <source>
        <dbReference type="Proteomes" id="UP000034112"/>
    </source>
</evidence>
<dbReference type="GO" id="GO:0005783">
    <property type="term" value="C:endoplasmic reticulum"/>
    <property type="evidence" value="ECO:0007669"/>
    <property type="project" value="UniProtKB-SubCell"/>
</dbReference>
<dbReference type="InterPro" id="IPR052374">
    <property type="entry name" value="SERAC1"/>
</dbReference>
<dbReference type="Gene3D" id="3.40.50.1820">
    <property type="entry name" value="alpha/beta hydrolase"/>
    <property type="match status" value="1"/>
</dbReference>
<dbReference type="EMBL" id="JOKZ01000706">
    <property type="protein sequence ID" value="KKO96863.1"/>
    <property type="molecule type" value="Genomic_DNA"/>
</dbReference>
<dbReference type="OMA" id="VHCRSWE"/>
<evidence type="ECO:0000313" key="10">
    <source>
        <dbReference type="EMBL" id="KKO96863.1"/>
    </source>
</evidence>
<evidence type="ECO:0000256" key="2">
    <source>
        <dbReference type="ARBA" id="ARBA00004240"/>
    </source>
</evidence>
<comment type="caution">
    <text evidence="10">The sequence shown here is derived from an EMBL/GenBank/DDBJ whole genome shotgun (WGS) entry which is preliminary data.</text>
</comment>
<evidence type="ECO:0000256" key="3">
    <source>
        <dbReference type="ARBA" id="ARBA00004370"/>
    </source>
</evidence>
<evidence type="ECO:0000256" key="7">
    <source>
        <dbReference type="ARBA" id="ARBA00023136"/>
    </source>
</evidence>
<name>A0A0F9ZUQ5_TRIHA</name>
<keyword evidence="5" id="KW-0256">Endoplasmic reticulum</keyword>
<dbReference type="PANTHER" id="PTHR48182">
    <property type="entry name" value="PROTEIN SERAC1"/>
    <property type="match status" value="1"/>
</dbReference>
<comment type="subcellular location">
    <subcellularLocation>
        <location evidence="2">Endoplasmic reticulum</location>
    </subcellularLocation>
    <subcellularLocation>
        <location evidence="3">Membrane</location>
    </subcellularLocation>
    <subcellularLocation>
        <location evidence="1">Mitochondrion</location>
    </subcellularLocation>
</comment>
<keyword evidence="7" id="KW-0472">Membrane</keyword>
<evidence type="ECO:0000259" key="9">
    <source>
        <dbReference type="Pfam" id="PF05057"/>
    </source>
</evidence>
<evidence type="ECO:0000256" key="5">
    <source>
        <dbReference type="ARBA" id="ARBA00022824"/>
    </source>
</evidence>
<dbReference type="Pfam" id="PF05057">
    <property type="entry name" value="DUF676"/>
    <property type="match status" value="1"/>
</dbReference>
<accession>A0A0F9ZUQ5</accession>
<dbReference type="PANTHER" id="PTHR48182:SF2">
    <property type="entry name" value="PROTEIN SERAC1"/>
    <property type="match status" value="1"/>
</dbReference>
<evidence type="ECO:0000256" key="4">
    <source>
        <dbReference type="ARBA" id="ARBA00007920"/>
    </source>
</evidence>
<sequence>MASSLENDSVSQSRTKRTPKGGSTFRIRGVPLDWDMSQLQRHIELHEPTSQPVIKSLATEIDGHFKTATVNFLNPPPPVQTAKPWYIPLPETDENELAVSNLPLRLDGDFLGITTLFSPPAEDHDVDVIAVSGLGGHAYGSFKDKNGNYMWLQDALPSDLINNHSHRPMARVMIYGHESNVYKSRSVQDIDDLSTTLHSNLLALIQAPRTRPIILMGHSLGGLIVKKTLNTLSKSLSQEDQKLFRAIYGVVFFGVPHNGMDIESLIPMVDDGPNFPLVKSIGTTSSVLDQLQEDFHPALGREGDREIVCFYETAESPTAQQDQNGRWRMMGPPKILVTKSSAVHCRSWETDDHHIWPIARSHSEIVKFGPTDSFYGGVRDRLHGLAQRAARIQQRI</sequence>
<feature type="domain" description="DUF676" evidence="9">
    <location>
        <begin position="168"/>
        <end position="253"/>
    </location>
</feature>
<evidence type="ECO:0000256" key="1">
    <source>
        <dbReference type="ARBA" id="ARBA00004173"/>
    </source>
</evidence>
<organism evidence="10 11">
    <name type="scientific">Trichoderma harzianum</name>
    <name type="common">Hypocrea lixii</name>
    <dbReference type="NCBI Taxonomy" id="5544"/>
    <lineage>
        <taxon>Eukaryota</taxon>
        <taxon>Fungi</taxon>
        <taxon>Dikarya</taxon>
        <taxon>Ascomycota</taxon>
        <taxon>Pezizomycotina</taxon>
        <taxon>Sordariomycetes</taxon>
        <taxon>Hypocreomycetidae</taxon>
        <taxon>Hypocreales</taxon>
        <taxon>Hypocreaceae</taxon>
        <taxon>Trichoderma</taxon>
    </lineage>
</organism>
<dbReference type="GO" id="GO:0005739">
    <property type="term" value="C:mitochondrion"/>
    <property type="evidence" value="ECO:0007669"/>
    <property type="project" value="UniProtKB-SubCell"/>
</dbReference>
<evidence type="ECO:0000256" key="6">
    <source>
        <dbReference type="ARBA" id="ARBA00023128"/>
    </source>
</evidence>
<dbReference type="AlphaFoldDB" id="A0A0F9ZUQ5"/>
<dbReference type="GO" id="GO:0016020">
    <property type="term" value="C:membrane"/>
    <property type="evidence" value="ECO:0007669"/>
    <property type="project" value="UniProtKB-SubCell"/>
</dbReference>
<dbReference type="InterPro" id="IPR029058">
    <property type="entry name" value="AB_hydrolase_fold"/>
</dbReference>
<comment type="similarity">
    <text evidence="4">Belongs to the putative lipase ROG1 family.</text>
</comment>
<dbReference type="SUPFAM" id="SSF53474">
    <property type="entry name" value="alpha/beta-Hydrolases"/>
    <property type="match status" value="1"/>
</dbReference>